<sequence>ANQHWFLLTVDLRQGQATHWDPFPDRTSEMAKCLLDALGHILEVAEMPLQARHVSALGDSCCGAVALCHLMLAMGMIHIGSKDLVNWIQVSAFGLSEGPVLHIGAGGLSADNKTALSELLVAKGVPEDKVNERVADAMSKVGLRKIEEGLRAQRPWAALKAVATGAAKPFRWLKADELEAQIRKKADNKFGTAAGEARTMKRAMKQTAPKQAAPQLDPRQLVLIEGTFVTDDGTAVPGVSLENVTVNAHGIAVCSPAQAQPFMDEDASISVEPLAIISTAPLTGVEATKRSKQDVRFPAVCGPTSEPILVAGTLVQLGDSHVKQAESQAKADQVRTGVVKVTVYKDHIDESPDTVVHEVWARKFQKEDGTRATQELATAFHVFLRAPTSAVDGLQQCSAAGVYIEPDSRPDYAVIWLPGMDFQSAMHSKTKTDKVLALTQLGQKYGGDSVGAAWEVGTEQHPPSAALASSTGFVLPMQISTGPAPLVKTAILASAKTRKHTQGGQSFAAGSNDDPWAQGQDPWSLYRAAPSEKPRHTAEAATKIQEVHKQLQQEVATAVKALLAEQSQAGTDTEARFQKLESSVAELQAHGRKFENWFSEASKRMEQQSLEVGAIKQAVGAQQQDIAQLPGQVASQGEMVQNTVNQAVVTMRSDLNSQLTTQLSAQMEQIQALLKSKHRANSREGRSRS</sequence>
<organism evidence="2 3">
    <name type="scientific">Symbiodinium pilosum</name>
    <name type="common">Dinoflagellate</name>
    <dbReference type="NCBI Taxonomy" id="2952"/>
    <lineage>
        <taxon>Eukaryota</taxon>
        <taxon>Sar</taxon>
        <taxon>Alveolata</taxon>
        <taxon>Dinophyceae</taxon>
        <taxon>Suessiales</taxon>
        <taxon>Symbiodiniaceae</taxon>
        <taxon>Symbiodinium</taxon>
    </lineage>
</organism>
<protein>
    <submittedName>
        <fullName evidence="2">AquIMA protein</fullName>
    </submittedName>
</protein>
<dbReference type="Proteomes" id="UP000649617">
    <property type="component" value="Unassembled WGS sequence"/>
</dbReference>
<feature type="non-terminal residue" evidence="2">
    <location>
        <position position="1"/>
    </location>
</feature>
<keyword evidence="3" id="KW-1185">Reference proteome</keyword>
<accession>A0A812QLJ5</accession>
<evidence type="ECO:0000313" key="2">
    <source>
        <dbReference type="EMBL" id="CAE7393231.1"/>
    </source>
</evidence>
<evidence type="ECO:0000256" key="1">
    <source>
        <dbReference type="SAM" id="MobiDB-lite"/>
    </source>
</evidence>
<evidence type="ECO:0000313" key="3">
    <source>
        <dbReference type="Proteomes" id="UP000649617"/>
    </source>
</evidence>
<reference evidence="2" key="1">
    <citation type="submission" date="2021-02" db="EMBL/GenBank/DDBJ databases">
        <authorList>
            <person name="Dougan E. K."/>
            <person name="Rhodes N."/>
            <person name="Thang M."/>
            <person name="Chan C."/>
        </authorList>
    </citation>
    <scope>NUCLEOTIDE SEQUENCE</scope>
</reference>
<proteinExistence type="predicted"/>
<gene>
    <name evidence="2" type="primary">aquIMA</name>
    <name evidence="2" type="ORF">SPIL2461_LOCUS9655</name>
</gene>
<dbReference type="AlphaFoldDB" id="A0A812QLJ5"/>
<name>A0A812QLJ5_SYMPI</name>
<dbReference type="EMBL" id="CAJNIZ010017080">
    <property type="protein sequence ID" value="CAE7393231.1"/>
    <property type="molecule type" value="Genomic_DNA"/>
</dbReference>
<comment type="caution">
    <text evidence="2">The sequence shown here is derived from an EMBL/GenBank/DDBJ whole genome shotgun (WGS) entry which is preliminary data.</text>
</comment>
<feature type="region of interest" description="Disordered" evidence="1">
    <location>
        <begin position="502"/>
        <end position="522"/>
    </location>
</feature>